<dbReference type="Gene3D" id="2.60.40.10">
    <property type="entry name" value="Immunoglobulins"/>
    <property type="match status" value="2"/>
</dbReference>
<dbReference type="Pfam" id="PF02839">
    <property type="entry name" value="CBM_5_12"/>
    <property type="match status" value="1"/>
</dbReference>
<dbReference type="RefSeq" id="WP_095357852.1">
    <property type="nucleotide sequence ID" value="NZ_PRLG01000014.1"/>
</dbReference>
<evidence type="ECO:0000256" key="3">
    <source>
        <dbReference type="ARBA" id="ARBA00022729"/>
    </source>
</evidence>
<dbReference type="Pfam" id="PF03067">
    <property type="entry name" value="LPMO_10"/>
    <property type="match status" value="1"/>
</dbReference>
<keyword evidence="6" id="KW-0812">Transmembrane</keyword>
<dbReference type="EC" id="3.2.1.14" evidence="8"/>
<dbReference type="PANTHER" id="PTHR34823">
    <property type="entry name" value="GLCNAC-BINDING PROTEIN A"/>
    <property type="match status" value="1"/>
</dbReference>
<name>A0A2W0CGB3_9BACL</name>
<evidence type="ECO:0000256" key="6">
    <source>
        <dbReference type="SAM" id="Phobius"/>
    </source>
</evidence>
<keyword evidence="4 8" id="KW-0378">Hydrolase</keyword>
<dbReference type="InterPro" id="IPR036573">
    <property type="entry name" value="CBM_sf_5/12"/>
</dbReference>
<evidence type="ECO:0000313" key="8">
    <source>
        <dbReference type="EMBL" id="PYY29869.1"/>
    </source>
</evidence>
<dbReference type="SUPFAM" id="SSF81296">
    <property type="entry name" value="E set domains"/>
    <property type="match status" value="1"/>
</dbReference>
<dbReference type="SMART" id="SM00060">
    <property type="entry name" value="FN3"/>
    <property type="match status" value="2"/>
</dbReference>
<dbReference type="CDD" id="cd21177">
    <property type="entry name" value="LPMO_AA10"/>
    <property type="match status" value="1"/>
</dbReference>
<keyword evidence="6" id="KW-1133">Transmembrane helix</keyword>
<dbReference type="CDD" id="cd00063">
    <property type="entry name" value="FN3"/>
    <property type="match status" value="2"/>
</dbReference>
<dbReference type="Pfam" id="PF00041">
    <property type="entry name" value="fn3"/>
    <property type="match status" value="2"/>
</dbReference>
<dbReference type="GO" id="GO:0000272">
    <property type="term" value="P:polysaccharide catabolic process"/>
    <property type="evidence" value="ECO:0007669"/>
    <property type="project" value="UniProtKB-KW"/>
</dbReference>
<evidence type="ECO:0000256" key="1">
    <source>
        <dbReference type="ARBA" id="ARBA00004613"/>
    </source>
</evidence>
<evidence type="ECO:0000256" key="2">
    <source>
        <dbReference type="ARBA" id="ARBA00022525"/>
    </source>
</evidence>
<dbReference type="InterPro" id="IPR003961">
    <property type="entry name" value="FN3_dom"/>
</dbReference>
<comment type="subcellular location">
    <subcellularLocation>
        <location evidence="1">Secreted</location>
    </subcellularLocation>
</comment>
<reference evidence="8 9" key="1">
    <citation type="submission" date="2018-01" db="EMBL/GenBank/DDBJ databases">
        <title>Genome sequence of the PGP bacterium Paenibacillus illinoisensis E3.</title>
        <authorList>
            <person name="Rolli E."/>
            <person name="Marasco R."/>
            <person name="Bessem C."/>
            <person name="Michoud G."/>
            <person name="Gaiarsa S."/>
            <person name="Borin S."/>
            <person name="Daffonchio D."/>
        </authorList>
    </citation>
    <scope>NUCLEOTIDE SEQUENCE [LARGE SCALE GENOMIC DNA]</scope>
    <source>
        <strain evidence="8 9">E3</strain>
    </source>
</reference>
<organism evidence="8 9">
    <name type="scientific">Paenibacillus illinoisensis</name>
    <dbReference type="NCBI Taxonomy" id="59845"/>
    <lineage>
        <taxon>Bacteria</taxon>
        <taxon>Bacillati</taxon>
        <taxon>Bacillota</taxon>
        <taxon>Bacilli</taxon>
        <taxon>Bacillales</taxon>
        <taxon>Paenibacillaceae</taxon>
        <taxon>Paenibacillus</taxon>
    </lineage>
</organism>
<accession>A0A2W0CGB3</accession>
<dbReference type="InterPro" id="IPR051024">
    <property type="entry name" value="GlcNAc_Chitin_IntDeg"/>
</dbReference>
<dbReference type="PANTHER" id="PTHR34823:SF1">
    <property type="entry name" value="CHITIN-BINDING TYPE-4 DOMAIN-CONTAINING PROTEIN"/>
    <property type="match status" value="1"/>
</dbReference>
<dbReference type="GO" id="GO:0005576">
    <property type="term" value="C:extracellular region"/>
    <property type="evidence" value="ECO:0007669"/>
    <property type="project" value="UniProtKB-SubCell"/>
</dbReference>
<protein>
    <submittedName>
        <fullName evidence="8">Chitin-binding domain 3 protein</fullName>
        <ecNumber evidence="8">3.2.1.14</ecNumber>
    </submittedName>
</protein>
<feature type="transmembrane region" description="Helical" evidence="6">
    <location>
        <begin position="20"/>
        <end position="43"/>
    </location>
</feature>
<evidence type="ECO:0000256" key="5">
    <source>
        <dbReference type="ARBA" id="ARBA00023326"/>
    </source>
</evidence>
<dbReference type="GO" id="GO:0030246">
    <property type="term" value="F:carbohydrate binding"/>
    <property type="evidence" value="ECO:0007669"/>
    <property type="project" value="InterPro"/>
</dbReference>
<dbReference type="InterPro" id="IPR036116">
    <property type="entry name" value="FN3_sf"/>
</dbReference>
<dbReference type="AlphaFoldDB" id="A0A2W0CGB3"/>
<dbReference type="InterPro" id="IPR003610">
    <property type="entry name" value="CBM5/12"/>
</dbReference>
<dbReference type="Gene3D" id="2.10.10.20">
    <property type="entry name" value="Carbohydrate-binding module superfamily 5/12"/>
    <property type="match status" value="1"/>
</dbReference>
<feature type="domain" description="Fibronectin type-III" evidence="7">
    <location>
        <begin position="221"/>
        <end position="308"/>
    </location>
</feature>
<dbReference type="Proteomes" id="UP000247459">
    <property type="component" value="Unassembled WGS sequence"/>
</dbReference>
<keyword evidence="5" id="KW-0624">Polysaccharide degradation</keyword>
<keyword evidence="2" id="KW-0964">Secreted</keyword>
<dbReference type="InterPro" id="IPR004302">
    <property type="entry name" value="Cellulose/chitin-bd_N"/>
</dbReference>
<dbReference type="FunFam" id="2.70.50.50:FF:000001">
    <property type="entry name" value="Chitin-binding protein"/>
    <property type="match status" value="1"/>
</dbReference>
<comment type="caution">
    <text evidence="8">The sequence shown here is derived from an EMBL/GenBank/DDBJ whole genome shotgun (WGS) entry which is preliminary data.</text>
</comment>
<keyword evidence="8" id="KW-0326">Glycosidase</keyword>
<keyword evidence="5" id="KW-0119">Carbohydrate metabolism</keyword>
<dbReference type="EMBL" id="PRLG01000014">
    <property type="protein sequence ID" value="PYY29869.1"/>
    <property type="molecule type" value="Genomic_DNA"/>
</dbReference>
<gene>
    <name evidence="8" type="ORF">PIL02S_01787</name>
</gene>
<keyword evidence="6" id="KW-0472">Membrane</keyword>
<proteinExistence type="predicted"/>
<dbReference type="InterPro" id="IPR013783">
    <property type="entry name" value="Ig-like_fold"/>
</dbReference>
<dbReference type="GO" id="GO:0008843">
    <property type="term" value="F:endochitinase activity"/>
    <property type="evidence" value="ECO:0007669"/>
    <property type="project" value="UniProtKB-EC"/>
</dbReference>
<dbReference type="Gene3D" id="2.70.50.50">
    <property type="entry name" value="chitin-binding protein cbp21"/>
    <property type="match status" value="1"/>
</dbReference>
<evidence type="ECO:0000256" key="4">
    <source>
        <dbReference type="ARBA" id="ARBA00022801"/>
    </source>
</evidence>
<evidence type="ECO:0000259" key="7">
    <source>
        <dbReference type="PROSITE" id="PS50853"/>
    </source>
</evidence>
<dbReference type="OrthoDB" id="2702399at2"/>
<dbReference type="SUPFAM" id="SSF49265">
    <property type="entry name" value="Fibronectin type III"/>
    <property type="match status" value="1"/>
</dbReference>
<sequence>MSTYVSISGARKTSFIPKTILVFATGIFFLLVYANVISAHGYLESPASRAYLCQQNLNSNCGQVQYEPQSVEAKGNFPIGGPSDGEITGGGIFPELYTQTAERWTKLDMQTGSQTFTWKLTAAHATKEWKYYITKKDWNPNAPIERKDLELFCTYSDGGKLPEKSVSHQCEIPADRTGYHVILGVWEIADTGNAFYQALDVNLTKPGSGNGSNTDEIAPTAPTDLKASNITTKSLTLRWHPSTDNVSVMSYEIYQNGHKITTIPGTSVSYDVSGLSQGTTYIYALKAIDAAGNESPLSSEITVQTTSATIPDTSAPTAPSNLHAHTVSAASVSLMWSSSTDNVAVNSYDIYQGSERVATVNGTMTSYEVTGLKSSSTYTFSIKAKDSAGNVSAASNVITVTTLESSPPVVEPDEPKAWAENTPYHIGDRVLYKEVIYICRQAHTSIYTWTPSEVLALWLPE</sequence>
<dbReference type="CDD" id="cd12214">
    <property type="entry name" value="ChiA1_BD"/>
    <property type="match status" value="1"/>
</dbReference>
<dbReference type="InterPro" id="IPR014756">
    <property type="entry name" value="Ig_E-set"/>
</dbReference>
<dbReference type="PROSITE" id="PS50853">
    <property type="entry name" value="FN3"/>
    <property type="match status" value="2"/>
</dbReference>
<dbReference type="SUPFAM" id="SSF51055">
    <property type="entry name" value="Carbohydrate binding domain"/>
    <property type="match status" value="1"/>
</dbReference>
<keyword evidence="3" id="KW-0732">Signal</keyword>
<evidence type="ECO:0000313" key="9">
    <source>
        <dbReference type="Proteomes" id="UP000247459"/>
    </source>
</evidence>
<feature type="domain" description="Fibronectin type-III" evidence="7">
    <location>
        <begin position="318"/>
        <end position="405"/>
    </location>
</feature>